<dbReference type="KEGG" id="lez:GLE_0571"/>
<feature type="compositionally biased region" description="Basic residues" evidence="1">
    <location>
        <begin position="53"/>
        <end position="68"/>
    </location>
</feature>
<dbReference type="EMBL" id="CP013140">
    <property type="protein sequence ID" value="ALN55929.1"/>
    <property type="molecule type" value="Genomic_DNA"/>
</dbReference>
<accession>A0A0S2DBM8</accession>
<feature type="compositionally biased region" description="Basic residues" evidence="1">
    <location>
        <begin position="15"/>
        <end position="25"/>
    </location>
</feature>
<proteinExistence type="predicted"/>
<feature type="region of interest" description="Disordered" evidence="1">
    <location>
        <begin position="14"/>
        <end position="91"/>
    </location>
</feature>
<protein>
    <submittedName>
        <fullName evidence="2">Uncharacterized protein</fullName>
    </submittedName>
</protein>
<name>A0A0S2DBM8_LYSEN</name>
<gene>
    <name evidence="2" type="ORF">GLE_0571</name>
</gene>
<evidence type="ECO:0000256" key="1">
    <source>
        <dbReference type="SAM" id="MobiDB-lite"/>
    </source>
</evidence>
<evidence type="ECO:0000313" key="3">
    <source>
        <dbReference type="Proteomes" id="UP000061569"/>
    </source>
</evidence>
<dbReference type="Proteomes" id="UP000061569">
    <property type="component" value="Chromosome"/>
</dbReference>
<organism evidence="2 3">
    <name type="scientific">Lysobacter enzymogenes</name>
    <dbReference type="NCBI Taxonomy" id="69"/>
    <lineage>
        <taxon>Bacteria</taxon>
        <taxon>Pseudomonadati</taxon>
        <taxon>Pseudomonadota</taxon>
        <taxon>Gammaproteobacteria</taxon>
        <taxon>Lysobacterales</taxon>
        <taxon>Lysobacteraceae</taxon>
        <taxon>Lysobacter</taxon>
    </lineage>
</organism>
<reference evidence="2 3" key="1">
    <citation type="submission" date="2015-11" db="EMBL/GenBank/DDBJ databases">
        <title>Genome sequences of Lysobacter enzymogenes strain C3 and Lysobacter antibioticus ATCC 29479.</title>
        <authorList>
            <person name="Kobayashi D.Y."/>
        </authorList>
    </citation>
    <scope>NUCLEOTIDE SEQUENCE [LARGE SCALE GENOMIC DNA]</scope>
    <source>
        <strain evidence="2 3">C3</strain>
    </source>
</reference>
<dbReference type="AlphaFoldDB" id="A0A0S2DBM8"/>
<sequence length="91" mass="9901">MRGRALATAASLVRIARKDRRRPSHRTVEAQARTGRWRAATATHANASAARTPPRRCVRLSPPHRRRPGTATGGAEPGTPSDQGDKVKFLL</sequence>
<feature type="compositionally biased region" description="Low complexity" evidence="1">
    <location>
        <begin position="30"/>
        <end position="52"/>
    </location>
</feature>
<evidence type="ECO:0000313" key="2">
    <source>
        <dbReference type="EMBL" id="ALN55929.1"/>
    </source>
</evidence>